<dbReference type="InterPro" id="IPR001841">
    <property type="entry name" value="Znf_RING"/>
</dbReference>
<dbReference type="SUPFAM" id="SSF57850">
    <property type="entry name" value="RING/U-box"/>
    <property type="match status" value="1"/>
</dbReference>
<evidence type="ECO:0000313" key="6">
    <source>
        <dbReference type="Proteomes" id="UP000626109"/>
    </source>
</evidence>
<dbReference type="SMART" id="SM00184">
    <property type="entry name" value="RING"/>
    <property type="match status" value="1"/>
</dbReference>
<feature type="region of interest" description="Disordered" evidence="2">
    <location>
        <begin position="96"/>
        <end position="172"/>
    </location>
</feature>
<dbReference type="Pfam" id="PF13920">
    <property type="entry name" value="zf-C3HC4_3"/>
    <property type="match status" value="1"/>
</dbReference>
<feature type="transmembrane region" description="Helical" evidence="3">
    <location>
        <begin position="643"/>
        <end position="663"/>
    </location>
</feature>
<feature type="transmembrane region" description="Helical" evidence="3">
    <location>
        <begin position="806"/>
        <end position="828"/>
    </location>
</feature>
<keyword evidence="1" id="KW-0863">Zinc-finger</keyword>
<feature type="compositionally biased region" description="Low complexity" evidence="2">
    <location>
        <begin position="57"/>
        <end position="70"/>
    </location>
</feature>
<feature type="compositionally biased region" description="Pro residues" evidence="2">
    <location>
        <begin position="1"/>
        <end position="10"/>
    </location>
</feature>
<reference evidence="5" key="1">
    <citation type="submission" date="2021-02" db="EMBL/GenBank/DDBJ databases">
        <authorList>
            <person name="Dougan E. K."/>
            <person name="Rhodes N."/>
            <person name="Thang M."/>
            <person name="Chan C."/>
        </authorList>
    </citation>
    <scope>NUCLEOTIDE SEQUENCE</scope>
</reference>
<protein>
    <recommendedName>
        <fullName evidence="4">RING-type domain-containing protein</fullName>
    </recommendedName>
</protein>
<dbReference type="GO" id="GO:0008270">
    <property type="term" value="F:zinc ion binding"/>
    <property type="evidence" value="ECO:0007669"/>
    <property type="project" value="UniProtKB-KW"/>
</dbReference>
<name>A0A813IJQ2_POLGL</name>
<feature type="transmembrane region" description="Helical" evidence="3">
    <location>
        <begin position="775"/>
        <end position="794"/>
    </location>
</feature>
<dbReference type="PROSITE" id="PS50089">
    <property type="entry name" value="ZF_RING_2"/>
    <property type="match status" value="1"/>
</dbReference>
<feature type="region of interest" description="Disordered" evidence="2">
    <location>
        <begin position="1"/>
        <end position="79"/>
    </location>
</feature>
<dbReference type="InterPro" id="IPR013083">
    <property type="entry name" value="Znf_RING/FYVE/PHD"/>
</dbReference>
<feature type="compositionally biased region" description="Low complexity" evidence="2">
    <location>
        <begin position="39"/>
        <end position="48"/>
    </location>
</feature>
<organism evidence="5 6">
    <name type="scientific">Polarella glacialis</name>
    <name type="common">Dinoflagellate</name>
    <dbReference type="NCBI Taxonomy" id="89957"/>
    <lineage>
        <taxon>Eukaryota</taxon>
        <taxon>Sar</taxon>
        <taxon>Alveolata</taxon>
        <taxon>Dinophyceae</taxon>
        <taxon>Suessiales</taxon>
        <taxon>Suessiaceae</taxon>
        <taxon>Polarella</taxon>
    </lineage>
</organism>
<feature type="transmembrane region" description="Helical" evidence="3">
    <location>
        <begin position="226"/>
        <end position="250"/>
    </location>
</feature>
<evidence type="ECO:0000259" key="4">
    <source>
        <dbReference type="PROSITE" id="PS50089"/>
    </source>
</evidence>
<comment type="caution">
    <text evidence="5">The sequence shown here is derived from an EMBL/GenBank/DDBJ whole genome shotgun (WGS) entry which is preliminary data.</text>
</comment>
<gene>
    <name evidence="5" type="ORF">PGLA2088_LOCUS9566</name>
</gene>
<dbReference type="EMBL" id="CAJNNW010010593">
    <property type="protein sequence ID" value="CAE8652256.1"/>
    <property type="molecule type" value="Genomic_DNA"/>
</dbReference>
<dbReference type="Gene3D" id="3.30.40.10">
    <property type="entry name" value="Zinc/RING finger domain, C3HC4 (zinc finger)"/>
    <property type="match status" value="1"/>
</dbReference>
<feature type="transmembrane region" description="Helical" evidence="3">
    <location>
        <begin position="684"/>
        <end position="710"/>
    </location>
</feature>
<sequence length="903" mass="94934">MPSDPVPAPAPAQQRRSRAATPGAPRTGSVGSQAVIGFSPSSHNSSPSETRAPATGSRSNNPNNTSSSNSQPHDNSCTGIRALDATSADCTVRPITADSANDTSNMNSNNSSSSNNNNMTSNSSSSSSSARRRRSSTPGPLQGGKTDLRQEQSTTTATATDTTTTSATSTATEIATSTATATVITTATAEAAETAEATAEATAELTLQRQSLAATCGLCLHRLYRIGILGFCILTVLMAKSLSAVLSFCWGACSVCLRVLSAVARNAGFILLLPCLAVALWNELTLRDAESAYRTAGVNFVQLGSQGSSTAEATVKLLPPNGTFVYAVLSNLSASHPLADPDFGFEAPRGVLRLERLTEHCVLQTFADPRTWHQLTWQELGRWAGIQVALQLAVDRLSPHLVWLVWQVRNFILDHVTENDSIAVIGAGIAVGLLLVPVWTPCYKSIGGFMDYLLPKLPRSSTMWLSMPTDRFAVTALGASAGGLHLGSAFVSELVGHSAPSARLAFGTGSCALLSGGLVQQAPRCLELPSAETASPNPAAEGFVYNATAGWLLKGSHAPDPPQGQCQEGATRVRFEVRLPPDVDQGRVSVVSVVGQLSSSDPLAILPLARGTAGLSHRLGSFVFARPGFWSAREALELLQSKAWAMACRTRAILLSVMALAAFQGRHFWAKGLLPGSEGGGPGSAVLACSMPLLAFASWGAALRCALHFLDSSADALLLALALNAMVLIRSWDRRLGAGWNRVTSRASCRFPQIKRVSSSFFHLGPGRRFTAGRTAVACTAVAALSATAAAMTTGPAPIDAQAGRIHHFSLLAAAVALGVALWSAVFIDRRIENDQGSEHPAFPCEGEVECPTCWDEPPAGCGLVLIPCGHATCYSCLGDLLAQGRWRCPVCRRLAWDSVLLQ</sequence>
<evidence type="ECO:0000256" key="2">
    <source>
        <dbReference type="SAM" id="MobiDB-lite"/>
    </source>
</evidence>
<dbReference type="AlphaFoldDB" id="A0A813IJQ2"/>
<dbReference type="Proteomes" id="UP000626109">
    <property type="component" value="Unassembled WGS sequence"/>
</dbReference>
<evidence type="ECO:0000256" key="1">
    <source>
        <dbReference type="PROSITE-ProRule" id="PRU00175"/>
    </source>
</evidence>
<keyword evidence="3" id="KW-0812">Transmembrane</keyword>
<feature type="domain" description="RING-type" evidence="4">
    <location>
        <begin position="851"/>
        <end position="893"/>
    </location>
</feature>
<feature type="transmembrane region" description="Helical" evidence="3">
    <location>
        <begin position="262"/>
        <end position="281"/>
    </location>
</feature>
<keyword evidence="1" id="KW-0479">Metal-binding</keyword>
<keyword evidence="1" id="KW-0862">Zinc</keyword>
<evidence type="ECO:0000313" key="5">
    <source>
        <dbReference type="EMBL" id="CAE8652256.1"/>
    </source>
</evidence>
<keyword evidence="3" id="KW-0472">Membrane</keyword>
<keyword evidence="3" id="KW-1133">Transmembrane helix</keyword>
<proteinExistence type="predicted"/>
<feature type="compositionally biased region" description="Low complexity" evidence="2">
    <location>
        <begin position="153"/>
        <end position="172"/>
    </location>
</feature>
<feature type="compositionally biased region" description="Low complexity" evidence="2">
    <location>
        <begin position="98"/>
        <end position="129"/>
    </location>
</feature>
<accession>A0A813IJQ2</accession>
<evidence type="ECO:0000256" key="3">
    <source>
        <dbReference type="SAM" id="Phobius"/>
    </source>
</evidence>